<feature type="domain" description="SANT" evidence="6">
    <location>
        <begin position="100"/>
        <end position="156"/>
    </location>
</feature>
<dbReference type="KEGG" id="mcha:111014647"/>
<dbReference type="AlphaFoldDB" id="A0A6J1CTL3"/>
<dbReference type="InterPro" id="IPR006447">
    <property type="entry name" value="Myb_dom_plants"/>
</dbReference>
<gene>
    <name evidence="9" type="primary">LOC111014647</name>
</gene>
<evidence type="ECO:0000313" key="8">
    <source>
        <dbReference type="Proteomes" id="UP000504603"/>
    </source>
</evidence>
<reference evidence="9" key="1">
    <citation type="submission" date="2025-08" db="UniProtKB">
        <authorList>
            <consortium name="RefSeq"/>
        </authorList>
    </citation>
    <scope>IDENTIFICATION</scope>
    <source>
        <strain evidence="9">OHB3-1</strain>
    </source>
</reference>
<dbReference type="Proteomes" id="UP000504603">
    <property type="component" value="Unplaced"/>
</dbReference>
<dbReference type="PANTHER" id="PTHR44042">
    <property type="entry name" value="DUPLICATED HOMEODOMAIN-LIKE SUPERFAMILY PROTEIN-RELATED"/>
    <property type="match status" value="1"/>
</dbReference>
<proteinExistence type="predicted"/>
<evidence type="ECO:0000256" key="3">
    <source>
        <dbReference type="ARBA" id="ARBA00023163"/>
    </source>
</evidence>
<dbReference type="InterPro" id="IPR009057">
    <property type="entry name" value="Homeodomain-like_sf"/>
</dbReference>
<dbReference type="InterPro" id="IPR017930">
    <property type="entry name" value="Myb_dom"/>
</dbReference>
<keyword evidence="3" id="KW-0804">Transcription</keyword>
<sequence>MEEQLPPLLSLDDWDIDGFYNETMPLPSAPAPAPEVRQEMQFPVELVNSDNNPSPMVLLELSSDDDVAETTTTNVLLSDVSSAVNLPERPGAEEAGSGNLPVRRWTKDEHMLFLMGLEKYGNGNWKEIATEFVVTRTSTQVASHAQKYCKYRQNPNINQRNGKSCRSKSSIFDITAVDPHSRVRLLRRRRAPAAIQPPLPPLQVQQFTITNYYPPPHQQN</sequence>
<feature type="domain" description="Myb-like" evidence="5">
    <location>
        <begin position="104"/>
        <end position="149"/>
    </location>
</feature>
<dbReference type="GeneID" id="111014647"/>
<organism evidence="8 9">
    <name type="scientific">Momordica charantia</name>
    <name type="common">Bitter gourd</name>
    <name type="synonym">Balsam pear</name>
    <dbReference type="NCBI Taxonomy" id="3673"/>
    <lineage>
        <taxon>Eukaryota</taxon>
        <taxon>Viridiplantae</taxon>
        <taxon>Streptophyta</taxon>
        <taxon>Embryophyta</taxon>
        <taxon>Tracheophyta</taxon>
        <taxon>Spermatophyta</taxon>
        <taxon>Magnoliopsida</taxon>
        <taxon>eudicotyledons</taxon>
        <taxon>Gunneridae</taxon>
        <taxon>Pentapetalae</taxon>
        <taxon>rosids</taxon>
        <taxon>fabids</taxon>
        <taxon>Cucurbitales</taxon>
        <taxon>Cucurbitaceae</taxon>
        <taxon>Momordiceae</taxon>
        <taxon>Momordica</taxon>
    </lineage>
</organism>
<name>A0A6J1CTL3_MOMCH</name>
<dbReference type="SUPFAM" id="SSF46689">
    <property type="entry name" value="Homeodomain-like"/>
    <property type="match status" value="1"/>
</dbReference>
<feature type="domain" description="HTH myb-type" evidence="7">
    <location>
        <begin position="103"/>
        <end position="153"/>
    </location>
</feature>
<dbReference type="GO" id="GO:0003677">
    <property type="term" value="F:DNA binding"/>
    <property type="evidence" value="ECO:0007669"/>
    <property type="project" value="InterPro"/>
</dbReference>
<evidence type="ECO:0000259" key="7">
    <source>
        <dbReference type="PROSITE" id="PS51294"/>
    </source>
</evidence>
<keyword evidence="2" id="KW-0805">Transcription regulation</keyword>
<evidence type="ECO:0000256" key="1">
    <source>
        <dbReference type="ARBA" id="ARBA00004123"/>
    </source>
</evidence>
<dbReference type="PROSITE" id="PS51293">
    <property type="entry name" value="SANT"/>
    <property type="match status" value="1"/>
</dbReference>
<dbReference type="PROSITE" id="PS51294">
    <property type="entry name" value="HTH_MYB"/>
    <property type="match status" value="1"/>
</dbReference>
<accession>A0A6J1CTL3</accession>
<dbReference type="PANTHER" id="PTHR44042:SF67">
    <property type="entry name" value="MYB-LIKE PROTEIN I"/>
    <property type="match status" value="1"/>
</dbReference>
<evidence type="ECO:0000256" key="2">
    <source>
        <dbReference type="ARBA" id="ARBA00023015"/>
    </source>
</evidence>
<dbReference type="CDD" id="cd00167">
    <property type="entry name" value="SANT"/>
    <property type="match status" value="1"/>
</dbReference>
<evidence type="ECO:0000259" key="6">
    <source>
        <dbReference type="PROSITE" id="PS51293"/>
    </source>
</evidence>
<comment type="subcellular location">
    <subcellularLocation>
        <location evidence="1">Nucleus</location>
    </subcellularLocation>
</comment>
<keyword evidence="4" id="KW-0539">Nucleus</keyword>
<protein>
    <submittedName>
        <fullName evidence="9">Transcription factor DIVARICATA-like</fullName>
    </submittedName>
</protein>
<dbReference type="PROSITE" id="PS50090">
    <property type="entry name" value="MYB_LIKE"/>
    <property type="match status" value="1"/>
</dbReference>
<dbReference type="Pfam" id="PF00249">
    <property type="entry name" value="Myb_DNA-binding"/>
    <property type="match status" value="1"/>
</dbReference>
<keyword evidence="8" id="KW-1185">Reference proteome</keyword>
<evidence type="ECO:0000256" key="4">
    <source>
        <dbReference type="ARBA" id="ARBA00023242"/>
    </source>
</evidence>
<dbReference type="OrthoDB" id="1434370at2759"/>
<dbReference type="NCBIfam" id="TIGR01557">
    <property type="entry name" value="myb_SHAQKYF"/>
    <property type="match status" value="1"/>
</dbReference>
<evidence type="ECO:0000313" key="9">
    <source>
        <dbReference type="RefSeq" id="XP_022145130.1"/>
    </source>
</evidence>
<evidence type="ECO:0000259" key="5">
    <source>
        <dbReference type="PROSITE" id="PS50090"/>
    </source>
</evidence>
<dbReference type="GO" id="GO:0005634">
    <property type="term" value="C:nucleus"/>
    <property type="evidence" value="ECO:0007669"/>
    <property type="project" value="UniProtKB-SubCell"/>
</dbReference>
<dbReference type="RefSeq" id="XP_022145130.1">
    <property type="nucleotide sequence ID" value="XM_022289438.1"/>
</dbReference>
<dbReference type="InterPro" id="IPR017884">
    <property type="entry name" value="SANT_dom"/>
</dbReference>
<dbReference type="SMART" id="SM00717">
    <property type="entry name" value="SANT"/>
    <property type="match status" value="1"/>
</dbReference>
<dbReference type="InterPro" id="IPR001005">
    <property type="entry name" value="SANT/Myb"/>
</dbReference>
<dbReference type="Gene3D" id="1.10.10.60">
    <property type="entry name" value="Homeodomain-like"/>
    <property type="match status" value="1"/>
</dbReference>